<accession>A0A9P5N6Q6</accession>
<reference evidence="3" key="1">
    <citation type="submission" date="2020-11" db="EMBL/GenBank/DDBJ databases">
        <authorList>
            <consortium name="DOE Joint Genome Institute"/>
            <person name="Ahrendt S."/>
            <person name="Riley R."/>
            <person name="Andreopoulos W."/>
            <person name="LaButti K."/>
            <person name="Pangilinan J."/>
            <person name="Ruiz-duenas F.J."/>
            <person name="Barrasa J.M."/>
            <person name="Sanchez-Garcia M."/>
            <person name="Camarero S."/>
            <person name="Miyauchi S."/>
            <person name="Serrano A."/>
            <person name="Linde D."/>
            <person name="Babiker R."/>
            <person name="Drula E."/>
            <person name="Ayuso-Fernandez I."/>
            <person name="Pacheco R."/>
            <person name="Padilla G."/>
            <person name="Ferreira P."/>
            <person name="Barriuso J."/>
            <person name="Kellner H."/>
            <person name="Castanera R."/>
            <person name="Alfaro M."/>
            <person name="Ramirez L."/>
            <person name="Pisabarro A.G."/>
            <person name="Kuo A."/>
            <person name="Tritt A."/>
            <person name="Lipzen A."/>
            <person name="He G."/>
            <person name="Yan M."/>
            <person name="Ng V."/>
            <person name="Cullen D."/>
            <person name="Martin F."/>
            <person name="Rosso M.-N."/>
            <person name="Henrissat B."/>
            <person name="Hibbett D."/>
            <person name="Martinez A.T."/>
            <person name="Grigoriev I.V."/>
        </authorList>
    </citation>
    <scope>NUCLEOTIDE SEQUENCE</scope>
    <source>
        <strain evidence="3">AH 44721</strain>
    </source>
</reference>
<comment type="caution">
    <text evidence="3">The sequence shown here is derived from an EMBL/GenBank/DDBJ whole genome shotgun (WGS) entry which is preliminary data.</text>
</comment>
<dbReference type="EMBL" id="JADNYJ010000585">
    <property type="protein sequence ID" value="KAF8868607.1"/>
    <property type="molecule type" value="Genomic_DNA"/>
</dbReference>
<sequence>MARARSKARRAKPGVSSKQSKEPVGNKATTVIKVKVQDDEGSWKIDEVPIEEIMPIFRRHELRQAQVKWAHAQHCNSLAKDFEKSYSEVNGVLGKRSHTKAIEDAEKHKNTSDPDEKASPMRTDSILSYMAPIKISEQVKIKIEWLMFCMFICCALPWAVMDHEFFVEFVNGLAPNFVIPDRSAFFPKHLAQEVTIWGEKFKEFIKDQEHLTFSFDGWSTQARDELYTFHMTTQKRRSFFTNGHVFRGVSVTGDALMDVILNIIKPFDPRKYCAIAGDGGPNVQAAKVKIQVDRP</sequence>
<proteinExistence type="predicted"/>
<evidence type="ECO:0000256" key="2">
    <source>
        <dbReference type="SAM" id="Phobius"/>
    </source>
</evidence>
<evidence type="ECO:0000256" key="1">
    <source>
        <dbReference type="SAM" id="MobiDB-lite"/>
    </source>
</evidence>
<gene>
    <name evidence="3" type="ORF">CPB84DRAFT_1928406</name>
</gene>
<dbReference type="OrthoDB" id="3020857at2759"/>
<keyword evidence="2" id="KW-0812">Transmembrane</keyword>
<protein>
    <recommendedName>
        <fullName evidence="5">DUF659 domain-containing protein</fullName>
    </recommendedName>
</protein>
<feature type="transmembrane region" description="Helical" evidence="2">
    <location>
        <begin position="143"/>
        <end position="161"/>
    </location>
</feature>
<feature type="region of interest" description="Disordered" evidence="1">
    <location>
        <begin position="97"/>
        <end position="119"/>
    </location>
</feature>
<organism evidence="3 4">
    <name type="scientific">Gymnopilus junonius</name>
    <name type="common">Spectacular rustgill mushroom</name>
    <name type="synonym">Gymnopilus spectabilis subsp. junonius</name>
    <dbReference type="NCBI Taxonomy" id="109634"/>
    <lineage>
        <taxon>Eukaryota</taxon>
        <taxon>Fungi</taxon>
        <taxon>Dikarya</taxon>
        <taxon>Basidiomycota</taxon>
        <taxon>Agaricomycotina</taxon>
        <taxon>Agaricomycetes</taxon>
        <taxon>Agaricomycetidae</taxon>
        <taxon>Agaricales</taxon>
        <taxon>Agaricineae</taxon>
        <taxon>Hymenogastraceae</taxon>
        <taxon>Gymnopilus</taxon>
    </lineage>
</organism>
<keyword evidence="2" id="KW-0472">Membrane</keyword>
<feature type="region of interest" description="Disordered" evidence="1">
    <location>
        <begin position="1"/>
        <end position="28"/>
    </location>
</feature>
<feature type="compositionally biased region" description="Basic and acidic residues" evidence="1">
    <location>
        <begin position="100"/>
        <end position="119"/>
    </location>
</feature>
<feature type="compositionally biased region" description="Basic residues" evidence="1">
    <location>
        <begin position="1"/>
        <end position="12"/>
    </location>
</feature>
<keyword evidence="2" id="KW-1133">Transmembrane helix</keyword>
<keyword evidence="4" id="KW-1185">Reference proteome</keyword>
<evidence type="ECO:0008006" key="5">
    <source>
        <dbReference type="Google" id="ProtNLM"/>
    </source>
</evidence>
<dbReference type="AlphaFoldDB" id="A0A9P5N6Q6"/>
<evidence type="ECO:0000313" key="4">
    <source>
        <dbReference type="Proteomes" id="UP000724874"/>
    </source>
</evidence>
<dbReference type="Proteomes" id="UP000724874">
    <property type="component" value="Unassembled WGS sequence"/>
</dbReference>
<name>A0A9P5N6Q6_GYMJU</name>
<evidence type="ECO:0000313" key="3">
    <source>
        <dbReference type="EMBL" id="KAF8868607.1"/>
    </source>
</evidence>